<evidence type="ECO:0000256" key="10">
    <source>
        <dbReference type="HAMAP-Rule" id="MF_00173"/>
    </source>
</evidence>
<sequence>MSRDAVLDGHILTIVQSSKIAEQMELQQYLKARGYDVPQATLSRRLKKLNIAKVSGVYKVVDFKSSNLPLILGINISEYGLIVLHTEPGNANSIGYYIDQKYVDYHSFENKDSGILGTIAGDDTILLIIKSKNYLDKVVHLLKSEFPYLNF</sequence>
<dbReference type="InterPro" id="IPR036251">
    <property type="entry name" value="Arg_repress_C_sf"/>
</dbReference>
<dbReference type="InterPro" id="IPR036388">
    <property type="entry name" value="WH-like_DNA-bd_sf"/>
</dbReference>
<evidence type="ECO:0000259" key="12">
    <source>
        <dbReference type="Pfam" id="PF02863"/>
    </source>
</evidence>
<dbReference type="AlphaFoldDB" id="A0A378KWY8"/>
<evidence type="ECO:0000313" key="16">
    <source>
        <dbReference type="Proteomes" id="UP000254230"/>
    </source>
</evidence>
<feature type="domain" description="Arginine repressor C-terminal" evidence="12">
    <location>
        <begin position="81"/>
        <end position="143"/>
    </location>
</feature>
<dbReference type="OrthoDB" id="7060358at2"/>
<dbReference type="GO" id="GO:0003700">
    <property type="term" value="F:DNA-binding transcription factor activity"/>
    <property type="evidence" value="ECO:0007669"/>
    <property type="project" value="UniProtKB-UniRule"/>
</dbReference>
<evidence type="ECO:0000256" key="4">
    <source>
        <dbReference type="ARBA" id="ARBA00021148"/>
    </source>
</evidence>
<keyword evidence="8 10" id="KW-0238">DNA-binding</keyword>
<dbReference type="GO" id="GO:0005737">
    <property type="term" value="C:cytoplasm"/>
    <property type="evidence" value="ECO:0007669"/>
    <property type="project" value="UniProtKB-SubCell"/>
</dbReference>
<keyword evidence="10" id="KW-0028">Amino-acid biosynthesis</keyword>
<reference evidence="13 15" key="1">
    <citation type="submission" date="2015-11" db="EMBL/GenBank/DDBJ databases">
        <title>Genomic analysis of 38 Legionella species identifies large and diverse effector repertoires.</title>
        <authorList>
            <person name="Burstein D."/>
            <person name="Amaro F."/>
            <person name="Zusman T."/>
            <person name="Lifshitz Z."/>
            <person name="Cohen O."/>
            <person name="Gilbert J.A."/>
            <person name="Pupko T."/>
            <person name="Shuman H.A."/>
            <person name="Segal G."/>
        </authorList>
    </citation>
    <scope>NUCLEOTIDE SEQUENCE [LARGE SCALE GENOMIC DNA]</scope>
    <source>
        <strain evidence="13 15">ATCC 49507</strain>
    </source>
</reference>
<comment type="subcellular location">
    <subcellularLocation>
        <location evidence="1 10">Cytoplasm</location>
    </subcellularLocation>
</comment>
<dbReference type="PANTHER" id="PTHR34471:SF1">
    <property type="entry name" value="ARGININE REPRESSOR"/>
    <property type="match status" value="1"/>
</dbReference>
<comment type="similarity">
    <text evidence="3 10">Belongs to the ArgR family.</text>
</comment>
<keyword evidence="10" id="KW-0678">Repressor</keyword>
<dbReference type="Proteomes" id="UP000254230">
    <property type="component" value="Unassembled WGS sequence"/>
</dbReference>
<name>A0A378KWY8_9GAMM</name>
<dbReference type="Gene3D" id="3.30.1360.40">
    <property type="match status" value="1"/>
</dbReference>
<proteinExistence type="inferred from homology"/>
<keyword evidence="5 10" id="KW-0963">Cytoplasm</keyword>
<dbReference type="STRING" id="45072.Lqua_0773"/>
<reference evidence="14 16" key="2">
    <citation type="submission" date="2018-06" db="EMBL/GenBank/DDBJ databases">
        <authorList>
            <consortium name="Pathogen Informatics"/>
            <person name="Doyle S."/>
        </authorList>
    </citation>
    <scope>NUCLEOTIDE SEQUENCE [LARGE SCALE GENOMIC DNA]</scope>
    <source>
        <strain evidence="14 16">NCTC12376</strain>
    </source>
</reference>
<dbReference type="PANTHER" id="PTHR34471">
    <property type="entry name" value="ARGININE REPRESSOR"/>
    <property type="match status" value="1"/>
</dbReference>
<dbReference type="GO" id="GO:0051259">
    <property type="term" value="P:protein complex oligomerization"/>
    <property type="evidence" value="ECO:0007669"/>
    <property type="project" value="InterPro"/>
</dbReference>
<dbReference type="InterPro" id="IPR036390">
    <property type="entry name" value="WH_DNA-bd_sf"/>
</dbReference>
<comment type="function">
    <text evidence="10">Regulates arginine biosynthesis genes.</text>
</comment>
<dbReference type="EMBL" id="LNYR01000006">
    <property type="protein sequence ID" value="KTD52940.1"/>
    <property type="molecule type" value="Genomic_DNA"/>
</dbReference>
<dbReference type="PRINTS" id="PR01467">
    <property type="entry name" value="ARGREPRESSOR"/>
</dbReference>
<dbReference type="InterPro" id="IPR020900">
    <property type="entry name" value="Arg_repress_DNA-bd"/>
</dbReference>
<dbReference type="Pfam" id="PF01316">
    <property type="entry name" value="Arg_repressor"/>
    <property type="match status" value="1"/>
</dbReference>
<dbReference type="GO" id="GO:0003677">
    <property type="term" value="F:DNA binding"/>
    <property type="evidence" value="ECO:0007669"/>
    <property type="project" value="UniProtKB-KW"/>
</dbReference>
<evidence type="ECO:0000256" key="5">
    <source>
        <dbReference type="ARBA" id="ARBA00022490"/>
    </source>
</evidence>
<evidence type="ECO:0000313" key="15">
    <source>
        <dbReference type="Proteomes" id="UP000054639"/>
    </source>
</evidence>
<accession>A0A378KWY8</accession>
<feature type="domain" description="Arginine repressor DNA-binding" evidence="11">
    <location>
        <begin position="10"/>
        <end position="55"/>
    </location>
</feature>
<evidence type="ECO:0000313" key="14">
    <source>
        <dbReference type="EMBL" id="STY16330.1"/>
    </source>
</evidence>
<keyword evidence="15" id="KW-1185">Reference proteome</keyword>
<dbReference type="Gene3D" id="1.10.10.10">
    <property type="entry name" value="Winged helix-like DNA-binding domain superfamily/Winged helix DNA-binding domain"/>
    <property type="match status" value="1"/>
</dbReference>
<evidence type="ECO:0000256" key="2">
    <source>
        <dbReference type="ARBA" id="ARBA00005040"/>
    </source>
</evidence>
<evidence type="ECO:0000256" key="8">
    <source>
        <dbReference type="ARBA" id="ARBA00023125"/>
    </source>
</evidence>
<dbReference type="Proteomes" id="UP000054639">
    <property type="component" value="Unassembled WGS sequence"/>
</dbReference>
<keyword evidence="9 10" id="KW-0804">Transcription</keyword>
<evidence type="ECO:0000259" key="11">
    <source>
        <dbReference type="Pfam" id="PF01316"/>
    </source>
</evidence>
<dbReference type="EMBL" id="UGOW01000001">
    <property type="protein sequence ID" value="STY16330.1"/>
    <property type="molecule type" value="Genomic_DNA"/>
</dbReference>
<evidence type="ECO:0000256" key="3">
    <source>
        <dbReference type="ARBA" id="ARBA00008316"/>
    </source>
</evidence>
<dbReference type="UniPathway" id="UPA00068"/>
<organism evidence="14 16">
    <name type="scientific">Legionella quateirensis</name>
    <dbReference type="NCBI Taxonomy" id="45072"/>
    <lineage>
        <taxon>Bacteria</taxon>
        <taxon>Pseudomonadati</taxon>
        <taxon>Pseudomonadota</taxon>
        <taxon>Gammaproteobacteria</taxon>
        <taxon>Legionellales</taxon>
        <taxon>Legionellaceae</taxon>
        <taxon>Legionella</taxon>
    </lineage>
</organism>
<evidence type="ECO:0000256" key="6">
    <source>
        <dbReference type="ARBA" id="ARBA00022571"/>
    </source>
</evidence>
<comment type="pathway">
    <text evidence="2 10">Amino-acid biosynthesis; L-arginine biosynthesis [regulation].</text>
</comment>
<evidence type="ECO:0000256" key="1">
    <source>
        <dbReference type="ARBA" id="ARBA00004496"/>
    </source>
</evidence>
<protein>
    <recommendedName>
        <fullName evidence="4 10">Arginine repressor</fullName>
    </recommendedName>
</protein>
<dbReference type="GO" id="GO:1900079">
    <property type="term" value="P:regulation of arginine biosynthetic process"/>
    <property type="evidence" value="ECO:0007669"/>
    <property type="project" value="UniProtKB-UniRule"/>
</dbReference>
<dbReference type="InterPro" id="IPR020899">
    <property type="entry name" value="Arg_repress_C"/>
</dbReference>
<evidence type="ECO:0000256" key="7">
    <source>
        <dbReference type="ARBA" id="ARBA00023015"/>
    </source>
</evidence>
<dbReference type="GO" id="GO:0006526">
    <property type="term" value="P:L-arginine biosynthetic process"/>
    <property type="evidence" value="ECO:0007669"/>
    <property type="project" value="UniProtKB-UniPathway"/>
</dbReference>
<dbReference type="GO" id="GO:0034618">
    <property type="term" value="F:arginine binding"/>
    <property type="evidence" value="ECO:0007669"/>
    <property type="project" value="InterPro"/>
</dbReference>
<keyword evidence="7 10" id="KW-0805">Transcription regulation</keyword>
<evidence type="ECO:0000313" key="13">
    <source>
        <dbReference type="EMBL" id="KTD52940.1"/>
    </source>
</evidence>
<keyword evidence="6 10" id="KW-0055">Arginine biosynthesis</keyword>
<dbReference type="InterPro" id="IPR001669">
    <property type="entry name" value="Arg_repress"/>
</dbReference>
<dbReference type="HAMAP" id="MF_00173">
    <property type="entry name" value="Arg_repressor"/>
    <property type="match status" value="1"/>
</dbReference>
<evidence type="ECO:0000256" key="9">
    <source>
        <dbReference type="ARBA" id="ARBA00023163"/>
    </source>
</evidence>
<dbReference type="RefSeq" id="WP_058472958.1">
    <property type="nucleotide sequence ID" value="NZ_CAAAIL010000007.1"/>
</dbReference>
<dbReference type="SUPFAM" id="SSF46785">
    <property type="entry name" value="Winged helix' DNA-binding domain"/>
    <property type="match status" value="1"/>
</dbReference>
<dbReference type="SUPFAM" id="SSF55252">
    <property type="entry name" value="C-terminal domain of arginine repressor"/>
    <property type="match status" value="1"/>
</dbReference>
<gene>
    <name evidence="10 14" type="primary">argR</name>
    <name evidence="13" type="ORF">Lqua_0773</name>
    <name evidence="14" type="ORF">NCTC12376_00111</name>
</gene>
<dbReference type="Pfam" id="PF02863">
    <property type="entry name" value="Arg_repressor_C"/>
    <property type="match status" value="1"/>
</dbReference>